<proteinExistence type="predicted"/>
<evidence type="ECO:0008006" key="3">
    <source>
        <dbReference type="Google" id="ProtNLM"/>
    </source>
</evidence>
<dbReference type="RefSeq" id="WP_352558458.1">
    <property type="nucleotide sequence ID" value="NZ_JAMYQB010000010.1"/>
</dbReference>
<evidence type="ECO:0000313" key="1">
    <source>
        <dbReference type="EMBL" id="MER9405324.1"/>
    </source>
</evidence>
<protein>
    <recommendedName>
        <fullName evidence="3">DUF3606 domain-containing protein</fullName>
    </recommendedName>
</protein>
<dbReference type="Proteomes" id="UP001433071">
    <property type="component" value="Unassembled WGS sequence"/>
</dbReference>
<reference evidence="1 2" key="1">
    <citation type="journal article" date="2024" name="Proc. Natl. Acad. Sci. U.S.A.">
        <title>The evolutionary genomics of adaptation to stress in wild rhizobium bacteria.</title>
        <authorList>
            <person name="Kehlet-Delgado H."/>
            <person name="Montoya A.P."/>
            <person name="Jensen K.T."/>
            <person name="Wendlandt C.E."/>
            <person name="Dexheimer C."/>
            <person name="Roberts M."/>
            <person name="Torres Martinez L."/>
            <person name="Friesen M.L."/>
            <person name="Griffitts J.S."/>
            <person name="Porter S.S."/>
        </authorList>
    </citation>
    <scope>NUCLEOTIDE SEQUENCE [LARGE SCALE GENOMIC DNA]</scope>
    <source>
        <strain evidence="1 2">M0641</strain>
    </source>
</reference>
<accession>A0ABV1Z064</accession>
<name>A0ABV1Z064_9HYPH</name>
<sequence>MTEERRPGLKPEILAELARESGATEQQINEIISLVGFDRSSILREARLLKKSK</sequence>
<comment type="caution">
    <text evidence="1">The sequence shown here is derived from an EMBL/GenBank/DDBJ whole genome shotgun (WGS) entry which is preliminary data.</text>
</comment>
<evidence type="ECO:0000313" key="2">
    <source>
        <dbReference type="Proteomes" id="UP001433071"/>
    </source>
</evidence>
<gene>
    <name evidence="1" type="ORF">NKI36_14880</name>
</gene>
<keyword evidence="2" id="KW-1185">Reference proteome</keyword>
<dbReference type="EMBL" id="JAMYQB010000010">
    <property type="protein sequence ID" value="MER9405324.1"/>
    <property type="molecule type" value="Genomic_DNA"/>
</dbReference>
<organism evidence="1 2">
    <name type="scientific">Mesorhizobium caraganae</name>
    <dbReference type="NCBI Taxonomy" id="483206"/>
    <lineage>
        <taxon>Bacteria</taxon>
        <taxon>Pseudomonadati</taxon>
        <taxon>Pseudomonadota</taxon>
        <taxon>Alphaproteobacteria</taxon>
        <taxon>Hyphomicrobiales</taxon>
        <taxon>Phyllobacteriaceae</taxon>
        <taxon>Mesorhizobium</taxon>
    </lineage>
</organism>